<dbReference type="PROSITE" id="PS50966">
    <property type="entry name" value="ZF_SWIM"/>
    <property type="match status" value="1"/>
</dbReference>
<proteinExistence type="predicted"/>
<evidence type="ECO:0000256" key="1">
    <source>
        <dbReference type="PROSITE-ProRule" id="PRU00325"/>
    </source>
</evidence>
<organism evidence="3 4">
    <name type="scientific">Brachionus calyciflorus</name>
    <dbReference type="NCBI Taxonomy" id="104777"/>
    <lineage>
        <taxon>Eukaryota</taxon>
        <taxon>Metazoa</taxon>
        <taxon>Spiralia</taxon>
        <taxon>Gnathifera</taxon>
        <taxon>Rotifera</taxon>
        <taxon>Eurotatoria</taxon>
        <taxon>Monogononta</taxon>
        <taxon>Pseudotrocha</taxon>
        <taxon>Ploima</taxon>
        <taxon>Brachionidae</taxon>
        <taxon>Brachionus</taxon>
    </lineage>
</organism>
<feature type="domain" description="SWIM-type" evidence="2">
    <location>
        <begin position="332"/>
        <end position="368"/>
    </location>
</feature>
<keyword evidence="1" id="KW-0862">Zinc</keyword>
<evidence type="ECO:0000259" key="2">
    <source>
        <dbReference type="PROSITE" id="PS50966"/>
    </source>
</evidence>
<evidence type="ECO:0000313" key="3">
    <source>
        <dbReference type="EMBL" id="CAF1088170.1"/>
    </source>
</evidence>
<reference evidence="3" key="1">
    <citation type="submission" date="2021-02" db="EMBL/GenBank/DDBJ databases">
        <authorList>
            <person name="Nowell W R."/>
        </authorList>
    </citation>
    <scope>NUCLEOTIDE SEQUENCE</scope>
    <source>
        <strain evidence="3">Ploen Becks lab</strain>
    </source>
</reference>
<keyword evidence="1" id="KW-0479">Metal-binding</keyword>
<dbReference type="AlphaFoldDB" id="A0A814N4G4"/>
<dbReference type="EMBL" id="CAJNOC010006900">
    <property type="protein sequence ID" value="CAF1088170.1"/>
    <property type="molecule type" value="Genomic_DNA"/>
</dbReference>
<dbReference type="OrthoDB" id="119028at2759"/>
<name>A0A814N4G4_9BILA</name>
<dbReference type="InterPro" id="IPR007527">
    <property type="entry name" value="Znf_SWIM"/>
</dbReference>
<comment type="caution">
    <text evidence="3">The sequence shown here is derived from an EMBL/GenBank/DDBJ whole genome shotgun (WGS) entry which is preliminary data.</text>
</comment>
<gene>
    <name evidence="3" type="ORF">OXX778_LOCUS20531</name>
</gene>
<sequence length="398" mass="46994">MIVSTKYLLELATKNNFACIDATYQLVYQGHPVILFCLVDKNKTFHPTCLAITTSENKQDYSFVIQSVNNKIKEIFDKDYVINYFLADAADSITLAIENIYPNAIRLSCWAHVERAVAARLSHVDEGEKILRDIYNIQLSYSPRNFEFNIQLFFDKWGLKNNNDLVDTDDSQVTKFLKYFKKEWVDSKHRNWYEGSALFFPSTNNGLESTNKSIKDSHTLREREHISRFMRSVNNIIEAWSVDRSSETDRIKNFEEIPLLTIELWDDADELVQSKPKIKFLCDYDIYFSLHYTVDESFELYYELIECELTNCQCFRTNYDLDQFLTLNNLVLRVKLNRLKWQLSTCTCKRYLKDFICEHIIAVSVKVKLTEIDYSFKDIVMKKKRGRTAKAKDWYVKQ</sequence>
<keyword evidence="4" id="KW-1185">Reference proteome</keyword>
<dbReference type="InterPro" id="IPR018289">
    <property type="entry name" value="MULE_transposase_dom"/>
</dbReference>
<accession>A0A814N4G4</accession>
<dbReference type="Pfam" id="PF10551">
    <property type="entry name" value="MULE"/>
    <property type="match status" value="1"/>
</dbReference>
<dbReference type="GO" id="GO:0008270">
    <property type="term" value="F:zinc ion binding"/>
    <property type="evidence" value="ECO:0007669"/>
    <property type="project" value="UniProtKB-KW"/>
</dbReference>
<dbReference type="Proteomes" id="UP000663879">
    <property type="component" value="Unassembled WGS sequence"/>
</dbReference>
<protein>
    <recommendedName>
        <fullName evidence="2">SWIM-type domain-containing protein</fullName>
    </recommendedName>
</protein>
<evidence type="ECO:0000313" key="4">
    <source>
        <dbReference type="Proteomes" id="UP000663879"/>
    </source>
</evidence>
<keyword evidence="1" id="KW-0863">Zinc-finger</keyword>